<keyword evidence="2" id="KW-0812">Transmembrane</keyword>
<dbReference type="SMART" id="SM00052">
    <property type="entry name" value="EAL"/>
    <property type="match status" value="1"/>
</dbReference>
<dbReference type="Pfam" id="PF05228">
    <property type="entry name" value="CHASE4"/>
    <property type="match status" value="1"/>
</dbReference>
<dbReference type="NCBIfam" id="TIGR00254">
    <property type="entry name" value="GGDEF"/>
    <property type="match status" value="1"/>
</dbReference>
<dbReference type="Pfam" id="PF00990">
    <property type="entry name" value="GGDEF"/>
    <property type="match status" value="1"/>
</dbReference>
<feature type="domain" description="GGDEF" evidence="4">
    <location>
        <begin position="375"/>
        <end position="508"/>
    </location>
</feature>
<dbReference type="PROSITE" id="PS50887">
    <property type="entry name" value="GGDEF"/>
    <property type="match status" value="1"/>
</dbReference>
<dbReference type="InterPro" id="IPR001633">
    <property type="entry name" value="EAL_dom"/>
</dbReference>
<reference evidence="5 6" key="1">
    <citation type="submission" date="2018-08" db="EMBL/GenBank/DDBJ databases">
        <title>Draft genome sequence of Rhodobacter sphaeroides FY.</title>
        <authorList>
            <person name="Rayyan A."/>
            <person name="Meyer T.E."/>
            <person name="Kyndt J.A."/>
        </authorList>
    </citation>
    <scope>NUCLEOTIDE SEQUENCE [LARGE SCALE GENOMIC DNA]</scope>
    <source>
        <strain evidence="5 6">FY</strain>
    </source>
</reference>
<dbReference type="PANTHER" id="PTHR44757:SF2">
    <property type="entry name" value="BIOFILM ARCHITECTURE MAINTENANCE PROTEIN MBAA"/>
    <property type="match status" value="1"/>
</dbReference>
<evidence type="ECO:0000256" key="2">
    <source>
        <dbReference type="SAM" id="Phobius"/>
    </source>
</evidence>
<dbReference type="PROSITE" id="PS50883">
    <property type="entry name" value="EAL"/>
    <property type="match status" value="1"/>
</dbReference>
<evidence type="ECO:0000256" key="1">
    <source>
        <dbReference type="SAM" id="MobiDB-lite"/>
    </source>
</evidence>
<dbReference type="AlphaFoldDB" id="A0AAX1UJX5"/>
<dbReference type="CDD" id="cd01948">
    <property type="entry name" value="EAL"/>
    <property type="match status" value="1"/>
</dbReference>
<dbReference type="InterPro" id="IPR043128">
    <property type="entry name" value="Rev_trsase/Diguanyl_cyclase"/>
</dbReference>
<evidence type="ECO:0000313" key="6">
    <source>
        <dbReference type="Proteomes" id="UP000266305"/>
    </source>
</evidence>
<dbReference type="Gene3D" id="3.20.20.450">
    <property type="entry name" value="EAL domain"/>
    <property type="match status" value="1"/>
</dbReference>
<name>A0AAX1UJX5_CERSP</name>
<evidence type="ECO:0000259" key="3">
    <source>
        <dbReference type="PROSITE" id="PS50883"/>
    </source>
</evidence>
<dbReference type="Pfam" id="PF00563">
    <property type="entry name" value="EAL"/>
    <property type="match status" value="1"/>
</dbReference>
<proteinExistence type="predicted"/>
<dbReference type="EMBL" id="QWGP01000012">
    <property type="protein sequence ID" value="RHZ94462.1"/>
    <property type="molecule type" value="Genomic_DNA"/>
</dbReference>
<dbReference type="InterPro" id="IPR052155">
    <property type="entry name" value="Biofilm_reg_signaling"/>
</dbReference>
<dbReference type="InterPro" id="IPR000160">
    <property type="entry name" value="GGDEF_dom"/>
</dbReference>
<gene>
    <name evidence="5" type="ORF">D1114_11985</name>
</gene>
<feature type="compositionally biased region" description="Polar residues" evidence="1">
    <location>
        <begin position="19"/>
        <end position="28"/>
    </location>
</feature>
<accession>A0AAX1UJX5</accession>
<dbReference type="InterPro" id="IPR029787">
    <property type="entry name" value="Nucleotide_cyclase"/>
</dbReference>
<dbReference type="SUPFAM" id="SSF141868">
    <property type="entry name" value="EAL domain-like"/>
    <property type="match status" value="1"/>
</dbReference>
<dbReference type="CDD" id="cd01949">
    <property type="entry name" value="GGDEF"/>
    <property type="match status" value="1"/>
</dbReference>
<keyword evidence="2" id="KW-1133">Transmembrane helix</keyword>
<feature type="transmembrane region" description="Helical" evidence="2">
    <location>
        <begin position="305"/>
        <end position="324"/>
    </location>
</feature>
<dbReference type="InterPro" id="IPR007892">
    <property type="entry name" value="CHASE4"/>
</dbReference>
<dbReference type="SUPFAM" id="SSF55073">
    <property type="entry name" value="Nucleotide cyclase"/>
    <property type="match status" value="1"/>
</dbReference>
<feature type="transmembrane region" description="Helical" evidence="2">
    <location>
        <begin position="49"/>
        <end position="71"/>
    </location>
</feature>
<keyword evidence="2" id="KW-0472">Membrane</keyword>
<dbReference type="InterPro" id="IPR035919">
    <property type="entry name" value="EAL_sf"/>
</dbReference>
<feature type="region of interest" description="Disordered" evidence="1">
    <location>
        <begin position="1"/>
        <end position="39"/>
    </location>
</feature>
<dbReference type="Gene3D" id="3.30.70.270">
    <property type="match status" value="1"/>
</dbReference>
<sequence length="772" mass="84040">MNAARSLQDGSEIRRTGQAARSSPSTGRSAAPVGRQEVSMDKPRAPASFSAQLVAAILFACLVATLSVLFLSSTAVNAVDADAEARQIRFAQRALLRETRELLQQQQASTVWDESVLHVRAGDRDWIDSNLGTWMHEEYGQDETYIVDPDSRIVYVAREGVTGQPSPRATLPPAVEEMVEEMRPMMRAATRNRADSTADVADLSLSRFVLLGGKPALVSVVPIVPDTPAVVQAAGTEYLHVAVQMADADMAARFSSTYEFDRGSFSVQPGPEDRLSVPLRDGAGRPIAWFVWRADRPGHRIVDEMLPVVGLFAAFGAALLTWLLRTLWTASRRLHQSEEEARYLAMHDPLAGIPNRTLFEDRLDQALKAERRGGPPVALLCLDLDRFKAVNDTMGHQAGDELIRQMAARLRSHVRETDTVARLGGDEFGVILIGMASDETLGRYCSGLVHLLAAPCDLKCGQVQIGASIGAVRAASVDGGREAILRSADTALYRAKAEGRGRYCIATPEMNDIFRRRHEIERDLREAVAEGGQIHVLYQPIFDAEERIVAAEALVRWNHPILGQMGPETFLSIAEETGLIDRIGHHVLEQACILAATSGIPRVSVNVSPVQLRQETFADEVLAVMAAHSLSGERLVLELTEKFTLDAGPATLANLARLRAAGVSIALDDFATGQSLLRYVRDYQIDTIKIDRSYVARLGTGDGTDQIVRAILDLGRAMGIEVTAEGVERASQREALLGMGCHGFQGYLLGRPMDPLRLAALSARKGVAQKSA</sequence>
<dbReference type="PANTHER" id="PTHR44757">
    <property type="entry name" value="DIGUANYLATE CYCLASE DGCP"/>
    <property type="match status" value="1"/>
</dbReference>
<evidence type="ECO:0000313" key="5">
    <source>
        <dbReference type="EMBL" id="RHZ94462.1"/>
    </source>
</evidence>
<feature type="domain" description="EAL" evidence="3">
    <location>
        <begin position="517"/>
        <end position="766"/>
    </location>
</feature>
<dbReference type="Proteomes" id="UP000266305">
    <property type="component" value="Unassembled WGS sequence"/>
</dbReference>
<dbReference type="SMART" id="SM00267">
    <property type="entry name" value="GGDEF"/>
    <property type="match status" value="1"/>
</dbReference>
<dbReference type="RefSeq" id="WP_119000295.1">
    <property type="nucleotide sequence ID" value="NZ_QWGP01000012.1"/>
</dbReference>
<organism evidence="5 6">
    <name type="scientific">Cereibacter sphaeroides</name>
    <name type="common">Rhodobacter sphaeroides</name>
    <dbReference type="NCBI Taxonomy" id="1063"/>
    <lineage>
        <taxon>Bacteria</taxon>
        <taxon>Pseudomonadati</taxon>
        <taxon>Pseudomonadota</taxon>
        <taxon>Alphaproteobacteria</taxon>
        <taxon>Rhodobacterales</taxon>
        <taxon>Paracoccaceae</taxon>
        <taxon>Cereibacter</taxon>
    </lineage>
</organism>
<protein>
    <submittedName>
        <fullName evidence="5">Bifunctional diguanylate cyclase/phosphodiesterase</fullName>
    </submittedName>
</protein>
<evidence type="ECO:0000259" key="4">
    <source>
        <dbReference type="PROSITE" id="PS50887"/>
    </source>
</evidence>
<comment type="caution">
    <text evidence="5">The sequence shown here is derived from an EMBL/GenBank/DDBJ whole genome shotgun (WGS) entry which is preliminary data.</text>
</comment>